<organism evidence="1 2">
    <name type="scientific">Paraburkholderia bannensis</name>
    <dbReference type="NCBI Taxonomy" id="765414"/>
    <lineage>
        <taxon>Bacteria</taxon>
        <taxon>Pseudomonadati</taxon>
        <taxon>Pseudomonadota</taxon>
        <taxon>Betaproteobacteria</taxon>
        <taxon>Burkholderiales</taxon>
        <taxon>Burkholderiaceae</taxon>
        <taxon>Paraburkholderia</taxon>
    </lineage>
</organism>
<comment type="caution">
    <text evidence="1">The sequence shown here is derived from an EMBL/GenBank/DDBJ whole genome shotgun (WGS) entry which is preliminary data.</text>
</comment>
<evidence type="ECO:0000313" key="2">
    <source>
        <dbReference type="Proteomes" id="UP000571554"/>
    </source>
</evidence>
<accession>A0A7W9WW10</accession>
<keyword evidence="2" id="KW-1185">Reference proteome</keyword>
<protein>
    <submittedName>
        <fullName evidence="1">Uncharacterized protein</fullName>
    </submittedName>
</protein>
<dbReference type="AlphaFoldDB" id="A0A7W9WW10"/>
<gene>
    <name evidence="1" type="ORF">F4827_005285</name>
</gene>
<proteinExistence type="predicted"/>
<dbReference type="Proteomes" id="UP000571554">
    <property type="component" value="Unassembled WGS sequence"/>
</dbReference>
<evidence type="ECO:0000313" key="1">
    <source>
        <dbReference type="EMBL" id="MBB6105418.1"/>
    </source>
</evidence>
<dbReference type="EMBL" id="JACHBW010000017">
    <property type="protein sequence ID" value="MBB6105418.1"/>
    <property type="molecule type" value="Genomic_DNA"/>
</dbReference>
<sequence length="82" mass="9057">MSYRRICRLAAGAAIEGEPLAFASNYDMVARERDDAPQCPIRVCIAQYRSTKTFVNESRNVSCDLGQETLSSRKWARGGAVA</sequence>
<reference evidence="1 2" key="1">
    <citation type="submission" date="2020-08" db="EMBL/GenBank/DDBJ databases">
        <title>Above-ground endophytic microbial communities from plants in different locations in the United States.</title>
        <authorList>
            <person name="Frank C."/>
        </authorList>
    </citation>
    <scope>NUCLEOTIDE SEQUENCE [LARGE SCALE GENOMIC DNA]</scope>
    <source>
        <strain evidence="1 2">WP4_2_2</strain>
    </source>
</reference>
<name>A0A7W9WW10_9BURK</name>